<feature type="compositionally biased region" description="Acidic residues" evidence="1">
    <location>
        <begin position="167"/>
        <end position="179"/>
    </location>
</feature>
<name>A0AAD8YN64_9STRA</name>
<reference evidence="2" key="1">
    <citation type="submission" date="2023-06" db="EMBL/GenBank/DDBJ databases">
        <title>Survivors Of The Sea: Transcriptome response of Skeletonema marinoi to long-term dormancy.</title>
        <authorList>
            <person name="Pinder M.I.M."/>
            <person name="Kourtchenko O."/>
            <person name="Robertson E.K."/>
            <person name="Larsson T."/>
            <person name="Maumus F."/>
            <person name="Osuna-Cruz C.M."/>
            <person name="Vancaester E."/>
            <person name="Stenow R."/>
            <person name="Vandepoele K."/>
            <person name="Ploug H."/>
            <person name="Bruchert V."/>
            <person name="Godhe A."/>
            <person name="Topel M."/>
        </authorList>
    </citation>
    <scope>NUCLEOTIDE SEQUENCE</scope>
    <source>
        <strain evidence="2">R05AC</strain>
    </source>
</reference>
<sequence length="331" mass="35738">MSSSSDEKSAMEESRLEVMECEKEIQSIKSSLKSLTSSSGGAETSNNSLQVSVHKINARGEDSTTPGTFKVNLSSPIEERTITQLFDPLDPTAEGGIVTFEQLETSNALLTIEAFSGADDALVKVGTSAAHDLLPLCQDGEKNSSTVEIAIVSESSGEPVLESKESDEWEDAVDEEKAEDEGAAKEGDAQSPTKEAKLQLPLCTLSVQLEYTPSANDKRDSLYEKLNEVSKRKAAAIEKLRQSAAAVNRAKMAESDEGKGKGGNVVKAGFLNKSKPEAKAVPFWKRWYEKTIGPQSMLWVVGPIAKNYVIFIGCSVFFHYKGDLLALPPPV</sequence>
<comment type="caution">
    <text evidence="2">The sequence shown here is derived from an EMBL/GenBank/DDBJ whole genome shotgun (WGS) entry which is preliminary data.</text>
</comment>
<dbReference type="Proteomes" id="UP001224775">
    <property type="component" value="Unassembled WGS sequence"/>
</dbReference>
<evidence type="ECO:0000313" key="2">
    <source>
        <dbReference type="EMBL" id="KAK1748534.1"/>
    </source>
</evidence>
<evidence type="ECO:0000313" key="3">
    <source>
        <dbReference type="Proteomes" id="UP001224775"/>
    </source>
</evidence>
<protein>
    <submittedName>
        <fullName evidence="2">Uncharacterized protein</fullName>
    </submittedName>
</protein>
<proteinExistence type="predicted"/>
<evidence type="ECO:0000256" key="1">
    <source>
        <dbReference type="SAM" id="MobiDB-lite"/>
    </source>
</evidence>
<feature type="region of interest" description="Disordered" evidence="1">
    <location>
        <begin position="155"/>
        <end position="195"/>
    </location>
</feature>
<dbReference type="EMBL" id="JATAAI010000001">
    <property type="protein sequence ID" value="KAK1748534.1"/>
    <property type="molecule type" value="Genomic_DNA"/>
</dbReference>
<accession>A0AAD8YN64</accession>
<gene>
    <name evidence="2" type="ORF">QTG54_000473</name>
</gene>
<keyword evidence="3" id="KW-1185">Reference proteome</keyword>
<dbReference type="AlphaFoldDB" id="A0AAD8YN64"/>
<organism evidence="2 3">
    <name type="scientific">Skeletonema marinoi</name>
    <dbReference type="NCBI Taxonomy" id="267567"/>
    <lineage>
        <taxon>Eukaryota</taxon>
        <taxon>Sar</taxon>
        <taxon>Stramenopiles</taxon>
        <taxon>Ochrophyta</taxon>
        <taxon>Bacillariophyta</taxon>
        <taxon>Coscinodiscophyceae</taxon>
        <taxon>Thalassiosirophycidae</taxon>
        <taxon>Thalassiosirales</taxon>
        <taxon>Skeletonemataceae</taxon>
        <taxon>Skeletonema</taxon>
        <taxon>Skeletonema marinoi-dohrnii complex</taxon>
    </lineage>
</organism>